<feature type="compositionally biased region" description="Low complexity" evidence="3">
    <location>
        <begin position="90"/>
        <end position="104"/>
    </location>
</feature>
<evidence type="ECO:0000313" key="5">
    <source>
        <dbReference type="EMBL" id="CAE0095481.1"/>
    </source>
</evidence>
<dbReference type="CDD" id="cd12383">
    <property type="entry name" value="RRM_RBM42"/>
    <property type="match status" value="1"/>
</dbReference>
<dbReference type="Gene3D" id="3.30.70.330">
    <property type="match status" value="1"/>
</dbReference>
<keyword evidence="1 2" id="KW-0694">RNA-binding</keyword>
<reference evidence="5" key="1">
    <citation type="submission" date="2021-01" db="EMBL/GenBank/DDBJ databases">
        <authorList>
            <person name="Corre E."/>
            <person name="Pelletier E."/>
            <person name="Niang G."/>
            <person name="Scheremetjew M."/>
            <person name="Finn R."/>
            <person name="Kale V."/>
            <person name="Holt S."/>
            <person name="Cochrane G."/>
            <person name="Meng A."/>
            <person name="Brown T."/>
            <person name="Cohen L."/>
        </authorList>
    </citation>
    <scope>NUCLEOTIDE SEQUENCE</scope>
    <source>
        <strain evidence="5">CCMP281</strain>
    </source>
</reference>
<name>A0A7S3EPB1_9EUKA</name>
<feature type="domain" description="RRM" evidence="4">
    <location>
        <begin position="176"/>
        <end position="254"/>
    </location>
</feature>
<evidence type="ECO:0000256" key="1">
    <source>
        <dbReference type="ARBA" id="ARBA00022884"/>
    </source>
</evidence>
<dbReference type="Pfam" id="PF00076">
    <property type="entry name" value="RRM_1"/>
    <property type="match status" value="1"/>
</dbReference>
<dbReference type="PANTHER" id="PTHR47640">
    <property type="entry name" value="TRNA SELENOCYSTEINE 1-ASSOCIATED PROTEIN 1-RELATED-RELATED"/>
    <property type="match status" value="1"/>
</dbReference>
<dbReference type="PANTHER" id="PTHR47640:SF11">
    <property type="entry name" value="RNA-BINDING PROTEIN 42"/>
    <property type="match status" value="1"/>
</dbReference>
<dbReference type="SMART" id="SM00360">
    <property type="entry name" value="RRM"/>
    <property type="match status" value="1"/>
</dbReference>
<feature type="compositionally biased region" description="Pro residues" evidence="3">
    <location>
        <begin position="119"/>
        <end position="134"/>
    </location>
</feature>
<dbReference type="InterPro" id="IPR034215">
    <property type="entry name" value="RBM42_RRM"/>
</dbReference>
<evidence type="ECO:0000256" key="2">
    <source>
        <dbReference type="PROSITE-ProRule" id="PRU00176"/>
    </source>
</evidence>
<evidence type="ECO:0000256" key="3">
    <source>
        <dbReference type="SAM" id="MobiDB-lite"/>
    </source>
</evidence>
<dbReference type="InterPro" id="IPR000504">
    <property type="entry name" value="RRM_dom"/>
</dbReference>
<dbReference type="AlphaFoldDB" id="A0A7S3EPB1"/>
<proteinExistence type="predicted"/>
<sequence length="310" mass="33030">MMGLEAEEGPKTSVAGPRAPKVIAAAPMRSAPPSTSALPTLGGPRVPGSEWQLPGQMATVSQGAAPAIATPDPVMSQTPSSSRPADAAMSQALQPPSQQSSSSSNYVCLGVQPTAPSRAPAPLPPAITMPPPPSRGGSELAQAGGKASAPPTATKRYCAGVQWEDKTLLEWPEDDFRIFVGDLGNESNDDVLAHAFQRYPSFQRAKVVRNKSSGKSLGYGFVSFKDPWDMTKALREMHGKYIGNRPVKVRKSTWKERGADHKKDVELHHSLAISDKAMRKGLEGANGVKSAGAIRKEKRYGKKPKNGMPW</sequence>
<protein>
    <recommendedName>
        <fullName evidence="4">RRM domain-containing protein</fullName>
    </recommendedName>
</protein>
<organism evidence="5">
    <name type="scientific">Haptolina ericina</name>
    <dbReference type="NCBI Taxonomy" id="156174"/>
    <lineage>
        <taxon>Eukaryota</taxon>
        <taxon>Haptista</taxon>
        <taxon>Haptophyta</taxon>
        <taxon>Prymnesiophyceae</taxon>
        <taxon>Prymnesiales</taxon>
        <taxon>Prymnesiaceae</taxon>
        <taxon>Haptolina</taxon>
    </lineage>
</organism>
<gene>
    <name evidence="5" type="ORF">HERI1096_LOCUS8</name>
</gene>
<dbReference type="InterPro" id="IPR012677">
    <property type="entry name" value="Nucleotide-bd_a/b_plait_sf"/>
</dbReference>
<dbReference type="EMBL" id="HBHX01000015">
    <property type="protein sequence ID" value="CAE0095481.1"/>
    <property type="molecule type" value="Transcribed_RNA"/>
</dbReference>
<dbReference type="InterPro" id="IPR035979">
    <property type="entry name" value="RBD_domain_sf"/>
</dbReference>
<evidence type="ECO:0000259" key="4">
    <source>
        <dbReference type="PROSITE" id="PS50102"/>
    </source>
</evidence>
<feature type="compositionally biased region" description="Basic residues" evidence="3">
    <location>
        <begin position="296"/>
        <end position="310"/>
    </location>
</feature>
<dbReference type="PROSITE" id="PS50102">
    <property type="entry name" value="RRM"/>
    <property type="match status" value="1"/>
</dbReference>
<dbReference type="SUPFAM" id="SSF54928">
    <property type="entry name" value="RNA-binding domain, RBD"/>
    <property type="match status" value="1"/>
</dbReference>
<dbReference type="GO" id="GO:0003729">
    <property type="term" value="F:mRNA binding"/>
    <property type="evidence" value="ECO:0007669"/>
    <property type="project" value="InterPro"/>
</dbReference>
<feature type="region of interest" description="Disordered" evidence="3">
    <location>
        <begin position="282"/>
        <end position="310"/>
    </location>
</feature>
<dbReference type="InterPro" id="IPR050825">
    <property type="entry name" value="RBM42_RBP45_47-like"/>
</dbReference>
<feature type="region of interest" description="Disordered" evidence="3">
    <location>
        <begin position="1"/>
        <end position="152"/>
    </location>
</feature>
<accession>A0A7S3EPB1</accession>